<dbReference type="SUPFAM" id="SSF53448">
    <property type="entry name" value="Nucleotide-diphospho-sugar transferases"/>
    <property type="match status" value="1"/>
</dbReference>
<dbReference type="PANTHER" id="PTHR22916">
    <property type="entry name" value="GLYCOSYLTRANSFERASE"/>
    <property type="match status" value="1"/>
</dbReference>
<dbReference type="Gene3D" id="3.90.550.10">
    <property type="entry name" value="Spore Coat Polysaccharide Biosynthesis Protein SpsA, Chain A"/>
    <property type="match status" value="1"/>
</dbReference>
<keyword evidence="1" id="KW-0328">Glycosyltransferase</keyword>
<dbReference type="Proteomes" id="UP000677218">
    <property type="component" value="Unassembled WGS sequence"/>
</dbReference>
<feature type="domain" description="Glycosyltransferase 2-like" evidence="3">
    <location>
        <begin position="6"/>
        <end position="115"/>
    </location>
</feature>
<dbReference type="AlphaFoldDB" id="A0A916VHI3"/>
<evidence type="ECO:0000313" key="5">
    <source>
        <dbReference type="Proteomes" id="UP000677218"/>
    </source>
</evidence>
<comment type="caution">
    <text evidence="4">The sequence shown here is derived from an EMBL/GenBank/DDBJ whole genome shotgun (WGS) entry which is preliminary data.</text>
</comment>
<evidence type="ECO:0000259" key="3">
    <source>
        <dbReference type="Pfam" id="PF00535"/>
    </source>
</evidence>
<dbReference type="EMBL" id="BMAY01000006">
    <property type="protein sequence ID" value="GFZ27091.1"/>
    <property type="molecule type" value="Genomic_DNA"/>
</dbReference>
<accession>A0A916VHI3</accession>
<name>A0A916VHI3_9LACO</name>
<dbReference type="Pfam" id="PF00535">
    <property type="entry name" value="Glycos_transf_2"/>
    <property type="match status" value="1"/>
</dbReference>
<keyword evidence="5" id="KW-1185">Reference proteome</keyword>
<dbReference type="InterPro" id="IPR029044">
    <property type="entry name" value="Nucleotide-diphossugar_trans"/>
</dbReference>
<sequence length="337" mass="39253">MSKVLSLIVPCYNSAAYLERCVNSLVVGGEAVEIILVDDGSTDSTGKIIDSYAKKFPNLIKPLHEKNAGHGGAINNALKYATGTYLKVVDSDDWLDFRALQEVLEFLTQAKATGQLPDLLLCNYLYDKVGAKHKKLVNFTRLPKNQIFGWKQLKMHPGQYMMLHAVIFKTEVLRLSQVKLPEKVSYDDNILVYEPLKYVHSFYYLNIDLYHYFIGREDQSVNEQVMLRKIDQQLLINKRMIYFFAKEVDHQADYAPYLKYYLEIITTISSVILIRGKKREYLMKKRQLWNDLRRLDYPLYHSLRRRPFGQLINLPGWGGRKFVSAVYMLVHKLYGFN</sequence>
<reference evidence="4" key="1">
    <citation type="submission" date="2020-08" db="EMBL/GenBank/DDBJ databases">
        <title>Taxonomic study for Lactobacillus species isolated from hardwood bark.</title>
        <authorList>
            <person name="Tohno M."/>
            <person name="Tanizawa Y."/>
        </authorList>
    </citation>
    <scope>NUCLEOTIDE SEQUENCE</scope>
    <source>
        <strain evidence="4">B40</strain>
    </source>
</reference>
<evidence type="ECO:0000256" key="2">
    <source>
        <dbReference type="ARBA" id="ARBA00022679"/>
    </source>
</evidence>
<protein>
    <submittedName>
        <fullName evidence="4">Glycosyl transferase</fullName>
    </submittedName>
</protein>
<keyword evidence="2 4" id="KW-0808">Transferase</keyword>
<gene>
    <name evidence="4" type="ORF">LCB40_09710</name>
</gene>
<organism evidence="4 5">
    <name type="scientific">Lactobacillus corticis</name>
    <dbReference type="NCBI Taxonomy" id="2201249"/>
    <lineage>
        <taxon>Bacteria</taxon>
        <taxon>Bacillati</taxon>
        <taxon>Bacillota</taxon>
        <taxon>Bacilli</taxon>
        <taxon>Lactobacillales</taxon>
        <taxon>Lactobacillaceae</taxon>
        <taxon>Lactobacillus</taxon>
    </lineage>
</organism>
<evidence type="ECO:0000313" key="4">
    <source>
        <dbReference type="EMBL" id="GFZ27091.1"/>
    </source>
</evidence>
<dbReference type="CDD" id="cd00761">
    <property type="entry name" value="Glyco_tranf_GTA_type"/>
    <property type="match status" value="1"/>
</dbReference>
<dbReference type="InterPro" id="IPR001173">
    <property type="entry name" value="Glyco_trans_2-like"/>
</dbReference>
<dbReference type="RefSeq" id="WP_212780786.1">
    <property type="nucleotide sequence ID" value="NZ_BMAY01000006.1"/>
</dbReference>
<evidence type="ECO:0000256" key="1">
    <source>
        <dbReference type="ARBA" id="ARBA00022676"/>
    </source>
</evidence>
<dbReference type="PANTHER" id="PTHR22916:SF51">
    <property type="entry name" value="GLYCOSYLTRANSFERASE EPSH-RELATED"/>
    <property type="match status" value="1"/>
</dbReference>
<proteinExistence type="predicted"/>
<dbReference type="GO" id="GO:0016757">
    <property type="term" value="F:glycosyltransferase activity"/>
    <property type="evidence" value="ECO:0007669"/>
    <property type="project" value="UniProtKB-KW"/>
</dbReference>